<dbReference type="Proteomes" id="UP001153269">
    <property type="component" value="Unassembled WGS sequence"/>
</dbReference>
<dbReference type="EMBL" id="CADEAL010001886">
    <property type="protein sequence ID" value="CAB1436361.1"/>
    <property type="molecule type" value="Genomic_DNA"/>
</dbReference>
<dbReference type="AlphaFoldDB" id="A0A9N7UTB2"/>
<protein>
    <submittedName>
        <fullName evidence="1">Uncharacterized protein</fullName>
    </submittedName>
</protein>
<reference evidence="1" key="1">
    <citation type="submission" date="2020-03" db="EMBL/GenBank/DDBJ databases">
        <authorList>
            <person name="Weist P."/>
        </authorList>
    </citation>
    <scope>NUCLEOTIDE SEQUENCE</scope>
</reference>
<evidence type="ECO:0000313" key="2">
    <source>
        <dbReference type="Proteomes" id="UP001153269"/>
    </source>
</evidence>
<organism evidence="1 2">
    <name type="scientific">Pleuronectes platessa</name>
    <name type="common">European plaice</name>
    <dbReference type="NCBI Taxonomy" id="8262"/>
    <lineage>
        <taxon>Eukaryota</taxon>
        <taxon>Metazoa</taxon>
        <taxon>Chordata</taxon>
        <taxon>Craniata</taxon>
        <taxon>Vertebrata</taxon>
        <taxon>Euteleostomi</taxon>
        <taxon>Actinopterygii</taxon>
        <taxon>Neopterygii</taxon>
        <taxon>Teleostei</taxon>
        <taxon>Neoteleostei</taxon>
        <taxon>Acanthomorphata</taxon>
        <taxon>Carangaria</taxon>
        <taxon>Pleuronectiformes</taxon>
        <taxon>Pleuronectoidei</taxon>
        <taxon>Pleuronectidae</taxon>
        <taxon>Pleuronectes</taxon>
    </lineage>
</organism>
<comment type="caution">
    <text evidence="1">The sequence shown here is derived from an EMBL/GenBank/DDBJ whole genome shotgun (WGS) entry which is preliminary data.</text>
</comment>
<keyword evidence="2" id="KW-1185">Reference proteome</keyword>
<gene>
    <name evidence="1" type="ORF">PLEPLA_LOCUS24393</name>
</gene>
<evidence type="ECO:0000313" key="1">
    <source>
        <dbReference type="EMBL" id="CAB1436361.1"/>
    </source>
</evidence>
<name>A0A9N7UTB2_PLEPL</name>
<proteinExistence type="predicted"/>
<sequence length="215" mass="22618">MSSACPSLQFLFSASGSKRLVLAPVSLRLHRAQPAPGLVTEIHMILPASSRQVGDGGSGPSFSLLGRSAAGESGFTAASRSELQRRRAASAPFLFDVATSDSSGLVQAPQTRSWFLRPAPGSSDLVLVPQTCSWLLRPGPCILRPGPGSSDLLKVPQTCSWFLRPAPGSSDLVLVPQTCSWLLRPGLVSSDLVLVPQTCSRFLRPAPGSSDLVLS</sequence>
<accession>A0A9N7UTB2</accession>